<dbReference type="Proteomes" id="UP001239994">
    <property type="component" value="Unassembled WGS sequence"/>
</dbReference>
<accession>A0AAD8ZFG1</accession>
<proteinExistence type="predicted"/>
<dbReference type="EMBL" id="JAROKS010000012">
    <property type="protein sequence ID" value="KAK1798025.1"/>
    <property type="molecule type" value="Genomic_DNA"/>
</dbReference>
<evidence type="ECO:0000313" key="3">
    <source>
        <dbReference type="Proteomes" id="UP001239994"/>
    </source>
</evidence>
<name>A0AAD8ZFG1_9TELE</name>
<keyword evidence="1" id="KW-0472">Membrane</keyword>
<organism evidence="2 3">
    <name type="scientific">Electrophorus voltai</name>
    <dbReference type="NCBI Taxonomy" id="2609070"/>
    <lineage>
        <taxon>Eukaryota</taxon>
        <taxon>Metazoa</taxon>
        <taxon>Chordata</taxon>
        <taxon>Craniata</taxon>
        <taxon>Vertebrata</taxon>
        <taxon>Euteleostomi</taxon>
        <taxon>Actinopterygii</taxon>
        <taxon>Neopterygii</taxon>
        <taxon>Teleostei</taxon>
        <taxon>Ostariophysi</taxon>
        <taxon>Gymnotiformes</taxon>
        <taxon>Gymnotoidei</taxon>
        <taxon>Gymnotidae</taxon>
        <taxon>Electrophorus</taxon>
    </lineage>
</organism>
<comment type="caution">
    <text evidence="2">The sequence shown here is derived from an EMBL/GenBank/DDBJ whole genome shotgun (WGS) entry which is preliminary data.</text>
</comment>
<evidence type="ECO:0000313" key="2">
    <source>
        <dbReference type="EMBL" id="KAK1798025.1"/>
    </source>
</evidence>
<feature type="transmembrane region" description="Helical" evidence="1">
    <location>
        <begin position="82"/>
        <end position="103"/>
    </location>
</feature>
<sequence>MSSRERISTRTRTIVDVVHSVSLLVHVTSSAFRLENARCLKGFIIQGKISDQDDSSGPDRCGQTDAMEETTPDPAFVDVDQGLTLACIAFLCLLLVAMIIRCAKCKDVDGKEDNSSAKATVSRLFGLGRAATDVRPAQVAFIVARGL</sequence>
<keyword evidence="1" id="KW-0812">Transmembrane</keyword>
<evidence type="ECO:0000256" key="1">
    <source>
        <dbReference type="SAM" id="Phobius"/>
    </source>
</evidence>
<gene>
    <name evidence="2" type="ORF">P4O66_000521</name>
</gene>
<keyword evidence="3" id="KW-1185">Reference proteome</keyword>
<dbReference type="AlphaFoldDB" id="A0AAD8ZFG1"/>
<protein>
    <submittedName>
        <fullName evidence="2">Uncharacterized protein</fullName>
    </submittedName>
</protein>
<reference evidence="2" key="1">
    <citation type="submission" date="2023-03" db="EMBL/GenBank/DDBJ databases">
        <title>Electrophorus voltai genome.</title>
        <authorList>
            <person name="Bian C."/>
        </authorList>
    </citation>
    <scope>NUCLEOTIDE SEQUENCE</scope>
    <source>
        <strain evidence="2">CB-2022</strain>
        <tissue evidence="2">Muscle</tissue>
    </source>
</reference>
<keyword evidence="1" id="KW-1133">Transmembrane helix</keyword>